<evidence type="ECO:0000256" key="3">
    <source>
        <dbReference type="ARBA" id="ARBA00022801"/>
    </source>
</evidence>
<dbReference type="SUPFAM" id="SSF51556">
    <property type="entry name" value="Metallo-dependent hydrolases"/>
    <property type="match status" value="1"/>
</dbReference>
<dbReference type="GO" id="GO:0016788">
    <property type="term" value="F:hydrolase activity, acting on ester bonds"/>
    <property type="evidence" value="ECO:0007669"/>
    <property type="project" value="InterPro"/>
</dbReference>
<proteinExistence type="inferred from homology"/>
<protein>
    <submittedName>
        <fullName evidence="5">Hydrolase, TatD family</fullName>
    </submittedName>
</protein>
<dbReference type="HOGENOM" id="CLU_031506_4_0_7"/>
<dbReference type="Proteomes" id="UP000009173">
    <property type="component" value="Chromosome"/>
</dbReference>
<dbReference type="InterPro" id="IPR018228">
    <property type="entry name" value="DNase_TatD-rel_CS"/>
</dbReference>
<evidence type="ECO:0000256" key="2">
    <source>
        <dbReference type="ARBA" id="ARBA00022723"/>
    </source>
</evidence>
<name>A0A0H3A5B6_NITV4</name>
<dbReference type="Gene3D" id="3.20.20.140">
    <property type="entry name" value="Metal-dependent hydrolases"/>
    <property type="match status" value="1"/>
</dbReference>
<dbReference type="AlphaFoldDB" id="A0A0H3A5B6"/>
<feature type="binding site" evidence="4">
    <location>
        <position position="24"/>
    </location>
    <ligand>
        <name>a divalent metal cation</name>
        <dbReference type="ChEBI" id="CHEBI:60240"/>
        <label>1</label>
    </ligand>
</feature>
<evidence type="ECO:0000256" key="4">
    <source>
        <dbReference type="PIRSR" id="PIRSR005902-1"/>
    </source>
</evidence>
<dbReference type="RefSeq" id="WP_010940460.1">
    <property type="nucleotide sequence ID" value="NC_008751.1"/>
</dbReference>
<dbReference type="PROSITE" id="PS01090">
    <property type="entry name" value="TATD_2"/>
    <property type="match status" value="1"/>
</dbReference>
<dbReference type="GO" id="GO:0046872">
    <property type="term" value="F:metal ion binding"/>
    <property type="evidence" value="ECO:0007669"/>
    <property type="project" value="UniProtKB-KW"/>
</dbReference>
<dbReference type="GO" id="GO:0004536">
    <property type="term" value="F:DNA nuclease activity"/>
    <property type="evidence" value="ECO:0007669"/>
    <property type="project" value="InterPro"/>
</dbReference>
<dbReference type="CDD" id="cd01310">
    <property type="entry name" value="TatD_DNAse"/>
    <property type="match status" value="1"/>
</dbReference>
<evidence type="ECO:0000313" key="6">
    <source>
        <dbReference type="Proteomes" id="UP000009173"/>
    </source>
</evidence>
<evidence type="ECO:0000313" key="5">
    <source>
        <dbReference type="EMBL" id="ABM27209.1"/>
    </source>
</evidence>
<evidence type="ECO:0000256" key="1">
    <source>
        <dbReference type="ARBA" id="ARBA00009275"/>
    </source>
</evidence>
<feature type="binding site" evidence="4">
    <location>
        <position position="172"/>
    </location>
    <ligand>
        <name>a divalent metal cation</name>
        <dbReference type="ChEBI" id="CHEBI:60240"/>
        <label>2</label>
    </ligand>
</feature>
<dbReference type="FunFam" id="3.20.20.140:FF:000005">
    <property type="entry name" value="TatD family hydrolase"/>
    <property type="match status" value="1"/>
</dbReference>
<feature type="binding site" evidence="4">
    <location>
        <position position="26"/>
    </location>
    <ligand>
        <name>a divalent metal cation</name>
        <dbReference type="ChEBI" id="CHEBI:60240"/>
        <label>1</label>
    </ligand>
</feature>
<dbReference type="PIRSF" id="PIRSF005902">
    <property type="entry name" value="DNase_TatD"/>
    <property type="match status" value="1"/>
</dbReference>
<dbReference type="InterPro" id="IPR015991">
    <property type="entry name" value="TatD/YcfH-like"/>
</dbReference>
<reference evidence="6" key="1">
    <citation type="journal article" date="2009" name="Environ. Microbiol.">
        <title>Contribution of mobile genetic elements to Desulfovibrio vulgaris genome plasticity.</title>
        <authorList>
            <person name="Walker C.B."/>
            <person name="Stolyar S."/>
            <person name="Chivian D."/>
            <person name="Pinel N."/>
            <person name="Gabster J.A."/>
            <person name="Dehal P.S."/>
            <person name="He Z."/>
            <person name="Yang Z.K."/>
            <person name="Yen H.C."/>
            <person name="Zhou J."/>
            <person name="Wall J.D."/>
            <person name="Hazen T.C."/>
            <person name="Arkin A.P."/>
            <person name="Stahl D.A."/>
        </authorList>
    </citation>
    <scope>NUCLEOTIDE SEQUENCE [LARGE SCALE GENOMIC DNA]</scope>
    <source>
        <strain evidence="6">DP4</strain>
    </source>
</reference>
<organism evidence="5 6">
    <name type="scientific">Nitratidesulfovibrio vulgaris (strain DP4)</name>
    <name type="common">Desulfovibrio vulgaris</name>
    <dbReference type="NCBI Taxonomy" id="391774"/>
    <lineage>
        <taxon>Bacteria</taxon>
        <taxon>Pseudomonadati</taxon>
        <taxon>Thermodesulfobacteriota</taxon>
        <taxon>Desulfovibrionia</taxon>
        <taxon>Desulfovibrionales</taxon>
        <taxon>Desulfovibrionaceae</taxon>
        <taxon>Nitratidesulfovibrio</taxon>
    </lineage>
</organism>
<feature type="binding site" evidence="4">
    <location>
        <position position="111"/>
    </location>
    <ligand>
        <name>a divalent metal cation</name>
        <dbReference type="ChEBI" id="CHEBI:60240"/>
        <label>1</label>
    </ligand>
</feature>
<keyword evidence="3 5" id="KW-0378">Hydrolase</keyword>
<dbReference type="PANTHER" id="PTHR46124">
    <property type="entry name" value="D-AMINOACYL-TRNA DEACYLASE"/>
    <property type="match status" value="1"/>
</dbReference>
<dbReference type="PROSITE" id="PS01091">
    <property type="entry name" value="TATD_3"/>
    <property type="match status" value="1"/>
</dbReference>
<dbReference type="InterPro" id="IPR001130">
    <property type="entry name" value="TatD-like"/>
</dbReference>
<dbReference type="PANTHER" id="PTHR46124:SF2">
    <property type="entry name" value="D-AMINOACYL-TRNA DEACYLASE"/>
    <property type="match status" value="1"/>
</dbReference>
<feature type="binding site" evidence="4">
    <location>
        <position position="222"/>
    </location>
    <ligand>
        <name>a divalent metal cation</name>
        <dbReference type="ChEBI" id="CHEBI:60240"/>
        <label>1</label>
    </ligand>
</feature>
<accession>A0A0H3A5B6</accession>
<dbReference type="NCBIfam" id="TIGR00010">
    <property type="entry name" value="YchF/TatD family DNA exonuclease"/>
    <property type="match status" value="1"/>
</dbReference>
<keyword evidence="2 4" id="KW-0479">Metal-binding</keyword>
<dbReference type="GO" id="GO:0005829">
    <property type="term" value="C:cytosol"/>
    <property type="evidence" value="ECO:0007669"/>
    <property type="project" value="TreeGrafter"/>
</dbReference>
<dbReference type="SMR" id="A0A0H3A5B6"/>
<dbReference type="EMBL" id="CP000527">
    <property type="protein sequence ID" value="ABM27209.1"/>
    <property type="molecule type" value="Genomic_DNA"/>
</dbReference>
<dbReference type="Pfam" id="PF01026">
    <property type="entry name" value="TatD_DNase"/>
    <property type="match status" value="1"/>
</dbReference>
<sequence>MSKKKPERPAPESLGLPCCGVESHAHLDLDAFAEDLGDVLQRAQQAGIARMGNVFLGPQAYARNRHLFDSHPSVFFLLGIHPCEGHTCDEAALDAMRKAFASDPRLRAVGEIGLDFYWDDCPPDVQRAAFRAQLALAREVSRPVVIHARDAAEETIAILEGDGFRGYPVLWHCFGGDAPLAERIVDNGWHISIPGPVTYPANTALREAVHVIPVDRLMLETDCPYLTPVPYRGKRNEPAYVVFTAQCVAKERGMDTADLWTTAGDNARRFFGLDDGQA</sequence>
<dbReference type="KEGG" id="dvl:Dvul_0185"/>
<feature type="binding site" evidence="4">
    <location>
        <position position="147"/>
    </location>
    <ligand>
        <name>a divalent metal cation</name>
        <dbReference type="ChEBI" id="CHEBI:60240"/>
        <label>2</label>
    </ligand>
</feature>
<gene>
    <name evidence="5" type="ordered locus">Dvul_0185</name>
</gene>
<comment type="similarity">
    <text evidence="1">Belongs to the metallo-dependent hydrolases superfamily. TatD-type hydrolase family.</text>
</comment>
<dbReference type="InterPro" id="IPR032466">
    <property type="entry name" value="Metal_Hydrolase"/>
</dbReference>